<dbReference type="AlphaFoldDB" id="D1A6K5"/>
<evidence type="ECO:0000313" key="1">
    <source>
        <dbReference type="EMBL" id="ACY96480.1"/>
    </source>
</evidence>
<dbReference type="EMBL" id="CP001738">
    <property type="protein sequence ID" value="ACY96480.1"/>
    <property type="molecule type" value="Genomic_DNA"/>
</dbReference>
<dbReference type="HOGENOM" id="CLU_731445_0_0_11"/>
<dbReference type="eggNOG" id="COG2090">
    <property type="taxonomic scope" value="Bacteria"/>
</dbReference>
<dbReference type="Pfam" id="PF04027">
    <property type="entry name" value="DUF371"/>
    <property type="match status" value="1"/>
</dbReference>
<gene>
    <name evidence="1" type="ordered locus">Tcur_0891</name>
</gene>
<dbReference type="OrthoDB" id="3690130at2"/>
<dbReference type="InterPro" id="IPR023131">
    <property type="entry name" value="Mth639-like_dom_sf"/>
</dbReference>
<dbReference type="STRING" id="471852.Tcur_0891"/>
<dbReference type="KEGG" id="tcu:Tcur_0891"/>
<protein>
    <recommendedName>
        <fullName evidence="3">DUF371 domain-containing protein</fullName>
    </recommendedName>
</protein>
<dbReference type="Proteomes" id="UP000001918">
    <property type="component" value="Chromosome"/>
</dbReference>
<reference evidence="1 2" key="1">
    <citation type="journal article" date="2011" name="Stand. Genomic Sci.">
        <title>Complete genome sequence of Thermomonospora curvata type strain (B9).</title>
        <authorList>
            <person name="Chertkov O."/>
            <person name="Sikorski J."/>
            <person name="Nolan M."/>
            <person name="Lapidus A."/>
            <person name="Lucas S."/>
            <person name="Del Rio T.G."/>
            <person name="Tice H."/>
            <person name="Cheng J.F."/>
            <person name="Goodwin L."/>
            <person name="Pitluck S."/>
            <person name="Liolios K."/>
            <person name="Ivanova N."/>
            <person name="Mavromatis K."/>
            <person name="Mikhailova N."/>
            <person name="Ovchinnikova G."/>
            <person name="Pati A."/>
            <person name="Chen A."/>
            <person name="Palaniappan K."/>
            <person name="Djao O.D."/>
            <person name="Land M."/>
            <person name="Hauser L."/>
            <person name="Chang Y.J."/>
            <person name="Jeffries C.D."/>
            <person name="Brettin T."/>
            <person name="Han C."/>
            <person name="Detter J.C."/>
            <person name="Rohde M."/>
            <person name="Goker M."/>
            <person name="Woyke T."/>
            <person name="Bristow J."/>
            <person name="Eisen J.A."/>
            <person name="Markowitz V."/>
            <person name="Hugenholtz P."/>
            <person name="Klenk H.P."/>
            <person name="Kyrpides N.C."/>
        </authorList>
    </citation>
    <scope>NUCLEOTIDE SEQUENCE [LARGE SCALE GENOMIC DNA]</scope>
    <source>
        <strain evidence="2">ATCC 19995 / DSM 43183 / JCM 3096 / KCTC 9072 / NBRC 15933 / NCIMB 10081 / Henssen B9</strain>
    </source>
</reference>
<evidence type="ECO:0000313" key="2">
    <source>
        <dbReference type="Proteomes" id="UP000001918"/>
    </source>
</evidence>
<dbReference type="InterPro" id="IPR007171">
    <property type="entry name" value="DUF371"/>
</dbReference>
<dbReference type="Gene3D" id="2.60.120.630">
    <property type="entry name" value="mth639 domain like"/>
    <property type="match status" value="1"/>
</dbReference>
<name>D1A6K5_THECD</name>
<proteinExistence type="predicted"/>
<dbReference type="RefSeq" id="WP_012851264.1">
    <property type="nucleotide sequence ID" value="NC_013510.1"/>
</dbReference>
<accession>D1A6K5</accession>
<evidence type="ECO:0008006" key="3">
    <source>
        <dbReference type="Google" id="ProtNLM"/>
    </source>
</evidence>
<sequence>MWVTRRVVVRARGHPLIRATHGKTLEFTREAVVTERATCVVGVEARFDPDSLGLLRGRVRLTVRAGGQEVSGEAVVNPAHRVSERLVVRRSLFTDPDTLAVGATLTAAELPAEMVAVLADAEAEVTLSVAEVEPAEPLVLVGRDGSPVPAGRVGLLWRNADHAVRLGSGAVPDAGALLEDDGVVVAVTVPGTLEVMPPQVAAWLTGAAAHGARIAVAGSGPVESLLAAGLPPAPALWLGRVSRRSVRRSEIGGLLQAASVPAVFTVPLEEAGAVLETVAAAAPRRQVAVPDGRLDVGTKMTWVEAAQAADAVGRLPGEEATVVLAPSGGGEVVALEGLVRALASAGVAPRTVSQALRPLGVSRRRIYEIMDAGSPDGR</sequence>
<dbReference type="PANTHER" id="PTHR40696">
    <property type="entry name" value="DUF371 FAMILY PROTEIN"/>
    <property type="match status" value="1"/>
</dbReference>
<keyword evidence="2" id="KW-1185">Reference proteome</keyword>
<dbReference type="PANTHER" id="PTHR40696:SF1">
    <property type="entry name" value="DUF371 DOMAIN-CONTAINING PROTEIN"/>
    <property type="match status" value="1"/>
</dbReference>
<organism evidence="1 2">
    <name type="scientific">Thermomonospora curvata (strain ATCC 19995 / DSM 43183 / JCM 3096 / KCTC 9072 / NBRC 15933 / NCIMB 10081 / Henssen B9)</name>
    <dbReference type="NCBI Taxonomy" id="471852"/>
    <lineage>
        <taxon>Bacteria</taxon>
        <taxon>Bacillati</taxon>
        <taxon>Actinomycetota</taxon>
        <taxon>Actinomycetes</taxon>
        <taxon>Streptosporangiales</taxon>
        <taxon>Thermomonosporaceae</taxon>
        <taxon>Thermomonospora</taxon>
    </lineage>
</organism>